<keyword evidence="1" id="KW-0812">Transmembrane</keyword>
<proteinExistence type="predicted"/>
<evidence type="ECO:0000313" key="2">
    <source>
        <dbReference type="EMBL" id="OGG77852.1"/>
    </source>
</evidence>
<organism evidence="2 3">
    <name type="scientific">Candidatus Kaiserbacteria bacterium RIFCSPLOWO2_01_FULL_54_24</name>
    <dbReference type="NCBI Taxonomy" id="1798515"/>
    <lineage>
        <taxon>Bacteria</taxon>
        <taxon>Candidatus Kaiseribacteriota</taxon>
    </lineage>
</organism>
<reference evidence="2 3" key="1">
    <citation type="journal article" date="2016" name="Nat. Commun.">
        <title>Thousands of microbial genomes shed light on interconnected biogeochemical processes in an aquifer system.</title>
        <authorList>
            <person name="Anantharaman K."/>
            <person name="Brown C.T."/>
            <person name="Hug L.A."/>
            <person name="Sharon I."/>
            <person name="Castelle C.J."/>
            <person name="Probst A.J."/>
            <person name="Thomas B.C."/>
            <person name="Singh A."/>
            <person name="Wilkins M.J."/>
            <person name="Karaoz U."/>
            <person name="Brodie E.L."/>
            <person name="Williams K.H."/>
            <person name="Hubbard S.S."/>
            <person name="Banfield J.F."/>
        </authorList>
    </citation>
    <scope>NUCLEOTIDE SEQUENCE [LARGE SCALE GENOMIC DNA]</scope>
</reference>
<keyword evidence="1" id="KW-1133">Transmembrane helix</keyword>
<feature type="transmembrane region" description="Helical" evidence="1">
    <location>
        <begin position="30"/>
        <end position="52"/>
    </location>
</feature>
<gene>
    <name evidence="2" type="ORF">A3B35_02325</name>
</gene>
<protein>
    <submittedName>
        <fullName evidence="2">Uncharacterized protein</fullName>
    </submittedName>
</protein>
<dbReference type="STRING" id="1798515.A3B35_02325"/>
<accession>A0A1F6EWD9</accession>
<dbReference type="AlphaFoldDB" id="A0A1F6EWD9"/>
<dbReference type="EMBL" id="MFMC01000004">
    <property type="protein sequence ID" value="OGG77852.1"/>
    <property type="molecule type" value="Genomic_DNA"/>
</dbReference>
<dbReference type="Proteomes" id="UP000177215">
    <property type="component" value="Unassembled WGS sequence"/>
</dbReference>
<comment type="caution">
    <text evidence="2">The sequence shown here is derived from an EMBL/GenBank/DDBJ whole genome shotgun (WGS) entry which is preliminary data.</text>
</comment>
<sequence>MKWINSTWTRVSDTWSYRSEPERLRVLIEAYWRVLLGTAGVIVVCTVLYSFINLISALSRGNGEPTLSPGGPATLDRASLHAVLGAFAERETNYEFLKKNPPTIADPSK</sequence>
<keyword evidence="1" id="KW-0472">Membrane</keyword>
<evidence type="ECO:0000256" key="1">
    <source>
        <dbReference type="SAM" id="Phobius"/>
    </source>
</evidence>
<evidence type="ECO:0000313" key="3">
    <source>
        <dbReference type="Proteomes" id="UP000177215"/>
    </source>
</evidence>
<name>A0A1F6EWD9_9BACT</name>